<reference evidence="4" key="1">
    <citation type="submission" date="2012-06" db="EMBL/GenBank/DDBJ databases">
        <title>The genome sequence of Coniosporium apollinis CBS 100218.</title>
        <authorList>
            <consortium name="The Broad Institute Genome Sequencing Platform"/>
            <person name="Cuomo C."/>
            <person name="Gorbushina A."/>
            <person name="Noack S."/>
            <person name="Walker B."/>
            <person name="Young S.K."/>
            <person name="Zeng Q."/>
            <person name="Gargeya S."/>
            <person name="Fitzgerald M."/>
            <person name="Haas B."/>
            <person name="Abouelleil A."/>
            <person name="Alvarado L."/>
            <person name="Arachchi H.M."/>
            <person name="Berlin A.M."/>
            <person name="Chapman S.B."/>
            <person name="Goldberg J."/>
            <person name="Griggs A."/>
            <person name="Gujja S."/>
            <person name="Hansen M."/>
            <person name="Howarth C."/>
            <person name="Imamovic A."/>
            <person name="Larimer J."/>
            <person name="McCowan C."/>
            <person name="Montmayeur A."/>
            <person name="Murphy C."/>
            <person name="Neiman D."/>
            <person name="Pearson M."/>
            <person name="Priest M."/>
            <person name="Roberts A."/>
            <person name="Saif S."/>
            <person name="Shea T."/>
            <person name="Sisk P."/>
            <person name="Sykes S."/>
            <person name="Wortman J."/>
            <person name="Nusbaum C."/>
            <person name="Birren B."/>
        </authorList>
    </citation>
    <scope>NUCLEOTIDE SEQUENCE [LARGE SCALE GENOMIC DNA]</scope>
    <source>
        <strain evidence="4">CBS 100218</strain>
    </source>
</reference>
<name>R7Z3A4_CONA1</name>
<proteinExistence type="predicted"/>
<gene>
    <name evidence="3" type="ORF">W97_07745</name>
</gene>
<organism evidence="3 4">
    <name type="scientific">Coniosporium apollinis (strain CBS 100218)</name>
    <name type="common">Rock-inhabiting black yeast</name>
    <dbReference type="NCBI Taxonomy" id="1168221"/>
    <lineage>
        <taxon>Eukaryota</taxon>
        <taxon>Fungi</taxon>
        <taxon>Dikarya</taxon>
        <taxon>Ascomycota</taxon>
        <taxon>Pezizomycotina</taxon>
        <taxon>Dothideomycetes</taxon>
        <taxon>Dothideomycetes incertae sedis</taxon>
        <taxon>Coniosporium</taxon>
    </lineage>
</organism>
<keyword evidence="4" id="KW-1185">Reference proteome</keyword>
<feature type="coiled-coil region" evidence="1">
    <location>
        <begin position="276"/>
        <end position="303"/>
    </location>
</feature>
<dbReference type="RefSeq" id="XP_007783738.1">
    <property type="nucleotide sequence ID" value="XM_007785548.1"/>
</dbReference>
<dbReference type="EMBL" id="JH767596">
    <property type="protein sequence ID" value="EON68421.1"/>
    <property type="molecule type" value="Genomic_DNA"/>
</dbReference>
<feature type="region of interest" description="Disordered" evidence="2">
    <location>
        <begin position="320"/>
        <end position="343"/>
    </location>
</feature>
<sequence>MKATTTATTELEAGARSATAVQEELLDRKAVDASSQTLMDRRQKDPRDNETKLQDRIATLKAQVSDLSDWLEDSERTSKRKEAKFCANIKSLQAGLNQKNSTIRELEEEQEQLWSQQEAWYEQMECKYDAEIQELQSKHEAKIQQLQSKHEAEDERRTSEFNAEVERSALVTHERELRRVAEETTRDALSSLRINAGHAKENDTLKAEKKQLQADFEAARKTYARVRGESFRQQQSQEALIEYMIAKIDGLQAAAMDQVTSRETIEREFVKAYQLVQQKGRLVDELEEELKKQAKTHSTEMQTLDRSCWRMIQHCEQILSDHKDERRRPPLRSDETVLAKPNPRGSALAEMRLRYDEDSQRKELAVVLNQQPGIKMETSKLLPFLTGPISCSVVDLLPETVTTTQDRYQLSLSYPAPLADSEDYWNELVRTFEWVLKPIRARSIRTTSGEACSQYAQTRVDLAQQMRSTIWLDDGGEEA</sequence>
<dbReference type="HOGENOM" id="CLU_569877_0_0_1"/>
<dbReference type="GeneID" id="19905056"/>
<evidence type="ECO:0000313" key="4">
    <source>
        <dbReference type="Proteomes" id="UP000016924"/>
    </source>
</evidence>
<protein>
    <submittedName>
        <fullName evidence="3">Uncharacterized protein</fullName>
    </submittedName>
</protein>
<accession>R7Z3A4</accession>
<evidence type="ECO:0000256" key="1">
    <source>
        <dbReference type="SAM" id="Coils"/>
    </source>
</evidence>
<feature type="compositionally biased region" description="Basic and acidic residues" evidence="2">
    <location>
        <begin position="39"/>
        <end position="52"/>
    </location>
</feature>
<feature type="coiled-coil region" evidence="1">
    <location>
        <begin position="195"/>
        <end position="229"/>
    </location>
</feature>
<evidence type="ECO:0000256" key="2">
    <source>
        <dbReference type="SAM" id="MobiDB-lite"/>
    </source>
</evidence>
<dbReference type="AlphaFoldDB" id="R7Z3A4"/>
<feature type="region of interest" description="Disordered" evidence="2">
    <location>
        <begin position="26"/>
        <end position="52"/>
    </location>
</feature>
<feature type="compositionally biased region" description="Basic and acidic residues" evidence="2">
    <location>
        <begin position="320"/>
        <end position="337"/>
    </location>
</feature>
<evidence type="ECO:0000313" key="3">
    <source>
        <dbReference type="EMBL" id="EON68421.1"/>
    </source>
</evidence>
<dbReference type="Proteomes" id="UP000016924">
    <property type="component" value="Unassembled WGS sequence"/>
</dbReference>
<feature type="region of interest" description="Disordered" evidence="2">
    <location>
        <begin position="1"/>
        <end position="20"/>
    </location>
</feature>
<keyword evidence="1" id="KW-0175">Coiled coil</keyword>